<accession>A0A6L2ZN09</accession>
<dbReference type="PANTHER" id="PTHR12901">
    <property type="entry name" value="SPERM PROTEIN HOMOLOG"/>
    <property type="match status" value="1"/>
</dbReference>
<dbReference type="InterPro" id="IPR023393">
    <property type="entry name" value="START-like_dom_sf"/>
</dbReference>
<protein>
    <submittedName>
        <fullName evidence="4">Polyketide cyclase/lipid transport protein</fullName>
    </submittedName>
</protein>
<comment type="caution">
    <text evidence="4">The sequence shown here is derived from an EMBL/GenBank/DDBJ whole genome shotgun (WGS) entry which is preliminary data.</text>
</comment>
<sequence length="144" mass="16200">MPQIHRTKSVRFSVEQMYKLVNDISSYPEFLPGCIGGRVISANESVIIAAVDIAKVGISKTFTTRNTLINNKSINMELVDGPFRKLLGGWQFTPLGDNTCKVELYLDFEFTNKLVEIMFGNLFKALAENMVQAFSQRAETVYHA</sequence>
<dbReference type="AlphaFoldDB" id="A0A6L2ZN09"/>
<reference evidence="4 5" key="1">
    <citation type="submission" date="2020-06" db="EMBL/GenBank/DDBJ databases">
        <title>The genome sequence of Candidatus Regiella insecticola strain Tut.</title>
        <authorList>
            <person name="Nikoh N."/>
            <person name="Tsuchida T."/>
            <person name="Koga R."/>
            <person name="Oshima K."/>
            <person name="Hattori M."/>
            <person name="Fukatsu T."/>
        </authorList>
    </citation>
    <scope>NUCLEOTIDE SEQUENCE [LARGE SCALE GENOMIC DNA]</scope>
    <source>
        <strain evidence="4 5">Tut</strain>
    </source>
</reference>
<dbReference type="InterPro" id="IPR005031">
    <property type="entry name" value="COQ10_START"/>
</dbReference>
<evidence type="ECO:0000313" key="5">
    <source>
        <dbReference type="Proteomes" id="UP000504714"/>
    </source>
</evidence>
<feature type="domain" description="Coenzyme Q-binding protein COQ10 START" evidence="3">
    <location>
        <begin position="11"/>
        <end position="134"/>
    </location>
</feature>
<name>A0A6L2ZN09_9ENTR</name>
<evidence type="ECO:0000256" key="2">
    <source>
        <dbReference type="ARBA" id="ARBA00022649"/>
    </source>
</evidence>
<proteinExistence type="inferred from homology"/>
<dbReference type="CDD" id="cd07813">
    <property type="entry name" value="COQ10p_like"/>
    <property type="match status" value="1"/>
</dbReference>
<dbReference type="RefSeq" id="WP_176487412.1">
    <property type="nucleotide sequence ID" value="NZ_BLXO01000001.1"/>
</dbReference>
<dbReference type="GO" id="GO:0048039">
    <property type="term" value="F:ubiquinone binding"/>
    <property type="evidence" value="ECO:0007669"/>
    <property type="project" value="InterPro"/>
</dbReference>
<dbReference type="EMBL" id="BLXO01000001">
    <property type="protein sequence ID" value="GFN45631.1"/>
    <property type="molecule type" value="Genomic_DNA"/>
</dbReference>
<dbReference type="GO" id="GO:0045333">
    <property type="term" value="P:cellular respiration"/>
    <property type="evidence" value="ECO:0007669"/>
    <property type="project" value="InterPro"/>
</dbReference>
<comment type="similarity">
    <text evidence="1">Belongs to the ribosome association toxin RatA family.</text>
</comment>
<dbReference type="Gene3D" id="3.30.530.20">
    <property type="match status" value="1"/>
</dbReference>
<dbReference type="Proteomes" id="UP000504714">
    <property type="component" value="Unassembled WGS sequence"/>
</dbReference>
<evidence type="ECO:0000259" key="3">
    <source>
        <dbReference type="Pfam" id="PF03364"/>
    </source>
</evidence>
<dbReference type="SUPFAM" id="SSF55961">
    <property type="entry name" value="Bet v1-like"/>
    <property type="match status" value="1"/>
</dbReference>
<dbReference type="InterPro" id="IPR044996">
    <property type="entry name" value="COQ10-like"/>
</dbReference>
<organism evidence="4 5">
    <name type="scientific">Candidatus Regiella insecticola</name>
    <dbReference type="NCBI Taxonomy" id="138073"/>
    <lineage>
        <taxon>Bacteria</taxon>
        <taxon>Pseudomonadati</taxon>
        <taxon>Pseudomonadota</taxon>
        <taxon>Gammaproteobacteria</taxon>
        <taxon>Enterobacterales</taxon>
        <taxon>Enterobacteriaceae</taxon>
        <taxon>aphid secondary symbionts</taxon>
        <taxon>Candidatus Regiella</taxon>
    </lineage>
</organism>
<evidence type="ECO:0000256" key="1">
    <source>
        <dbReference type="ARBA" id="ARBA00008918"/>
    </source>
</evidence>
<evidence type="ECO:0000313" key="4">
    <source>
        <dbReference type="EMBL" id="GFN45631.1"/>
    </source>
</evidence>
<dbReference type="Pfam" id="PF03364">
    <property type="entry name" value="Polyketide_cyc"/>
    <property type="match status" value="1"/>
</dbReference>
<gene>
    <name evidence="4" type="primary">ratA</name>
    <name evidence="4" type="ORF">RINTU1_08840</name>
</gene>
<keyword evidence="2" id="KW-1277">Toxin-antitoxin system</keyword>
<dbReference type="PANTHER" id="PTHR12901:SF10">
    <property type="entry name" value="COENZYME Q-BINDING PROTEIN COQ10, MITOCHONDRIAL"/>
    <property type="match status" value="1"/>
</dbReference>